<proteinExistence type="predicted"/>
<dbReference type="EMBL" id="GBXM01074542">
    <property type="protein sequence ID" value="JAH34035.1"/>
    <property type="molecule type" value="Transcribed_RNA"/>
</dbReference>
<reference evidence="1" key="1">
    <citation type="submission" date="2014-11" db="EMBL/GenBank/DDBJ databases">
        <authorList>
            <person name="Amaro Gonzalez C."/>
        </authorList>
    </citation>
    <scope>NUCLEOTIDE SEQUENCE</scope>
</reference>
<organism evidence="1">
    <name type="scientific">Anguilla anguilla</name>
    <name type="common">European freshwater eel</name>
    <name type="synonym">Muraena anguilla</name>
    <dbReference type="NCBI Taxonomy" id="7936"/>
    <lineage>
        <taxon>Eukaryota</taxon>
        <taxon>Metazoa</taxon>
        <taxon>Chordata</taxon>
        <taxon>Craniata</taxon>
        <taxon>Vertebrata</taxon>
        <taxon>Euteleostomi</taxon>
        <taxon>Actinopterygii</taxon>
        <taxon>Neopterygii</taxon>
        <taxon>Teleostei</taxon>
        <taxon>Anguilliformes</taxon>
        <taxon>Anguillidae</taxon>
        <taxon>Anguilla</taxon>
    </lineage>
</organism>
<name>A0A0E9S071_ANGAN</name>
<reference evidence="1" key="2">
    <citation type="journal article" date="2015" name="Fish Shellfish Immunol.">
        <title>Early steps in the European eel (Anguilla anguilla)-Vibrio vulnificus interaction in the gills: Role of the RtxA13 toxin.</title>
        <authorList>
            <person name="Callol A."/>
            <person name="Pajuelo D."/>
            <person name="Ebbesson L."/>
            <person name="Teles M."/>
            <person name="MacKenzie S."/>
            <person name="Amaro C."/>
        </authorList>
    </citation>
    <scope>NUCLEOTIDE SEQUENCE</scope>
</reference>
<evidence type="ECO:0000313" key="1">
    <source>
        <dbReference type="EMBL" id="JAH34035.1"/>
    </source>
</evidence>
<accession>A0A0E9S071</accession>
<sequence length="55" mass="6073">MAFAFRVPRIKLKGSQRPPFTCAPLRIMTHLAVRSIFGRTATAGPALQTRMSVTD</sequence>
<protein>
    <submittedName>
        <fullName evidence="1">Uncharacterized protein</fullName>
    </submittedName>
</protein>
<dbReference type="AlphaFoldDB" id="A0A0E9S071"/>